<evidence type="ECO:0000259" key="1">
    <source>
        <dbReference type="Pfam" id="PF20081"/>
    </source>
</evidence>
<dbReference type="Proteomes" id="UP000536442">
    <property type="component" value="Unassembled WGS sequence"/>
</dbReference>
<comment type="caution">
    <text evidence="2">The sequence shown here is derived from an EMBL/GenBank/DDBJ whole genome shotgun (WGS) entry which is preliminary data.</text>
</comment>
<evidence type="ECO:0000313" key="3">
    <source>
        <dbReference type="Proteomes" id="UP000536442"/>
    </source>
</evidence>
<reference evidence="2 3" key="1">
    <citation type="submission" date="2020-03" db="EMBL/GenBank/DDBJ databases">
        <title>Metagenomic, metatranscriptomic, and metabolomic analyses revealed the key microbes and metabolic features during the fermentation of ganjang, Korean traditional soy sauce.</title>
        <authorList>
            <person name="Chun B.H."/>
            <person name="Jeon C.O."/>
        </authorList>
    </citation>
    <scope>NUCLEOTIDE SEQUENCE [LARGE SCALE GENOMIC DNA]</scope>
    <source>
        <strain evidence="2 3">KG14</strain>
    </source>
</reference>
<dbReference type="Gene3D" id="1.10.8.200">
    <property type="entry name" value="Replisome organizer (g39p helicase loader/inhibitor protein)"/>
    <property type="match status" value="1"/>
</dbReference>
<dbReference type="EMBL" id="JABEVQ010000006">
    <property type="protein sequence ID" value="NWN92274.1"/>
    <property type="molecule type" value="Genomic_DNA"/>
</dbReference>
<keyword evidence="3" id="KW-1185">Reference proteome</keyword>
<dbReference type="InterPro" id="IPR045521">
    <property type="entry name" value="DUF6475"/>
</dbReference>
<protein>
    <recommendedName>
        <fullName evidence="1">DUF6475 domain-containing protein</fullName>
    </recommendedName>
</protein>
<organism evidence="2 3">
    <name type="scientific">Marinobacter adhaerens</name>
    <dbReference type="NCBI Taxonomy" id="1033846"/>
    <lineage>
        <taxon>Bacteria</taxon>
        <taxon>Pseudomonadati</taxon>
        <taxon>Pseudomonadota</taxon>
        <taxon>Gammaproteobacteria</taxon>
        <taxon>Pseudomonadales</taxon>
        <taxon>Marinobacteraceae</taxon>
        <taxon>Marinobacter</taxon>
    </lineage>
</organism>
<sequence>MNDNNRVEFQEVWTATYAMYRQRVSDSMLDLAFGALAPYSIEDVRKGLTAHIRNPDTGQFPPKPADVIKHISGNSQSAGGEAWAKVDRAIRCVGNYRSVVFDDPRIHAAIERLGGWPKIATTDEKEYPFLRNNFLKLYQGFTVQPPEVYPRKLIGTCEHQNSSHETFGRGRSQDEPVMIGNPERAKRVYQGGGELGVAQINHEGAKEFLGLAVDHQVQRLGGGAA</sequence>
<dbReference type="Pfam" id="PF20081">
    <property type="entry name" value="DUF6475"/>
    <property type="match status" value="1"/>
</dbReference>
<accession>A0A851HS90</accession>
<gene>
    <name evidence="2" type="ORF">HLV39_12310</name>
</gene>
<feature type="domain" description="DUF6475" evidence="1">
    <location>
        <begin position="99"/>
        <end position="192"/>
    </location>
</feature>
<dbReference type="AlphaFoldDB" id="A0A851HS90"/>
<name>A0A851HS90_9GAMM</name>
<evidence type="ECO:0000313" key="2">
    <source>
        <dbReference type="EMBL" id="NWN92274.1"/>
    </source>
</evidence>
<proteinExistence type="predicted"/>